<feature type="transmembrane region" description="Helical" evidence="5">
    <location>
        <begin position="492"/>
        <end position="512"/>
    </location>
</feature>
<dbReference type="GO" id="GO:0016020">
    <property type="term" value="C:membrane"/>
    <property type="evidence" value="ECO:0007669"/>
    <property type="project" value="UniProtKB-SubCell"/>
</dbReference>
<reference evidence="7 8" key="1">
    <citation type="journal article" date="2015" name="Genome Biol.">
        <title>Comparative genomics of Steinernema reveals deeply conserved gene regulatory networks.</title>
        <authorList>
            <person name="Dillman A.R."/>
            <person name="Macchietto M."/>
            <person name="Porter C.F."/>
            <person name="Rogers A."/>
            <person name="Williams B."/>
            <person name="Antoshechkin I."/>
            <person name="Lee M.M."/>
            <person name="Goodwin Z."/>
            <person name="Lu X."/>
            <person name="Lewis E.E."/>
            <person name="Goodrich-Blair H."/>
            <person name="Stock S.P."/>
            <person name="Adams B.J."/>
            <person name="Sternberg P.W."/>
            <person name="Mortazavi A."/>
        </authorList>
    </citation>
    <scope>NUCLEOTIDE SEQUENCE [LARGE SCALE GENOMIC DNA]</scope>
    <source>
        <strain evidence="7 8">ALL</strain>
    </source>
</reference>
<keyword evidence="3 5" id="KW-1133">Transmembrane helix</keyword>
<feature type="transmembrane region" description="Helical" evidence="5">
    <location>
        <begin position="396"/>
        <end position="415"/>
    </location>
</feature>
<comment type="caution">
    <text evidence="7">The sequence shown here is derived from an EMBL/GenBank/DDBJ whole genome shotgun (WGS) entry which is preliminary data.</text>
</comment>
<feature type="transmembrane region" description="Helical" evidence="5">
    <location>
        <begin position="146"/>
        <end position="166"/>
    </location>
</feature>
<evidence type="ECO:0000256" key="2">
    <source>
        <dbReference type="ARBA" id="ARBA00022692"/>
    </source>
</evidence>
<feature type="transmembrane region" description="Helical" evidence="5">
    <location>
        <begin position="460"/>
        <end position="480"/>
    </location>
</feature>
<evidence type="ECO:0000256" key="5">
    <source>
        <dbReference type="SAM" id="Phobius"/>
    </source>
</evidence>
<evidence type="ECO:0000313" key="7">
    <source>
        <dbReference type="EMBL" id="TKR72321.1"/>
    </source>
</evidence>
<evidence type="ECO:0000256" key="1">
    <source>
        <dbReference type="ARBA" id="ARBA00004141"/>
    </source>
</evidence>
<dbReference type="EMBL" id="AZBU02000006">
    <property type="protein sequence ID" value="TKR72321.1"/>
    <property type="molecule type" value="Genomic_DNA"/>
</dbReference>
<sequence>MMDFLFSPIATTVARIYIFYNDTQTEKETKSLVCLPHQPLYTMDDDCQPIAPKTRRPSLFSFKSLRLQVTLLMMFAMFCSNSLKTSLGLTIVCMVNTTAVEEMSPAKLVFLNSQEPDYCPTHVENWSLKHAGYDGELLWDSSLQGFMFSATSFGSLLTLLPSGILADRFGPKNLILGAISTMAFMSYIQPSLANFSPYAFILSRFFMGAANGFILPSMTSLASRWFVPEERSTMNALYTSGVQICGILLGLTAPLMCQSKLLGGWPTVYYFYATVTVIWATMWLRRASNYADGNPDIAEVEMKYITENVVVKHNQKKICSILGYFACKGYFGHSTKHHVCLHGYIYPRYSESGSTNERPIHITPFMVQIFSKNLVSALADKLKREQYVSHTSSVRIFQSISSSGIASCFFGLAFLADCNHVMLGVSLLIGKNVFTSFVSPGMHTSALSIAPMHSGSVHSVTMFCASVLSTTAPFMVGNVLHNGSKSQWSNVFLAIAMGHVLSGSFFVLFGSAEAQEWSLAKKKNKAYPVKMSAPLSV</sequence>
<keyword evidence="4 5" id="KW-0472">Membrane</keyword>
<dbReference type="PROSITE" id="PS50850">
    <property type="entry name" value="MFS"/>
    <property type="match status" value="1"/>
</dbReference>
<keyword evidence="2 5" id="KW-0812">Transmembrane</keyword>
<dbReference type="SUPFAM" id="SSF103473">
    <property type="entry name" value="MFS general substrate transporter"/>
    <property type="match status" value="1"/>
</dbReference>
<dbReference type="GO" id="GO:0022857">
    <property type="term" value="F:transmembrane transporter activity"/>
    <property type="evidence" value="ECO:0007669"/>
    <property type="project" value="InterPro"/>
</dbReference>
<dbReference type="InterPro" id="IPR036259">
    <property type="entry name" value="MFS_trans_sf"/>
</dbReference>
<comment type="subcellular location">
    <subcellularLocation>
        <location evidence="1">Membrane</location>
        <topology evidence="1">Multi-pass membrane protein</topology>
    </subcellularLocation>
</comment>
<evidence type="ECO:0000259" key="6">
    <source>
        <dbReference type="PROSITE" id="PS50850"/>
    </source>
</evidence>
<dbReference type="GO" id="GO:0006820">
    <property type="term" value="P:monoatomic anion transport"/>
    <property type="evidence" value="ECO:0007669"/>
    <property type="project" value="TreeGrafter"/>
</dbReference>
<dbReference type="AlphaFoldDB" id="A0A4U5MRN1"/>
<accession>A0A4U5MRN1</accession>
<feature type="transmembrane region" description="Helical" evidence="5">
    <location>
        <begin position="268"/>
        <end position="284"/>
    </location>
</feature>
<protein>
    <recommendedName>
        <fullName evidence="6">Major facilitator superfamily (MFS) profile domain-containing protein</fullName>
    </recommendedName>
</protein>
<reference evidence="7 8" key="2">
    <citation type="journal article" date="2019" name="G3 (Bethesda)">
        <title>Hybrid Assembly of the Genome of the Entomopathogenic Nematode Steinernema carpocapsae Identifies the X-Chromosome.</title>
        <authorList>
            <person name="Serra L."/>
            <person name="Macchietto M."/>
            <person name="Macias-Munoz A."/>
            <person name="McGill C.J."/>
            <person name="Rodriguez I.M."/>
            <person name="Rodriguez B."/>
            <person name="Murad R."/>
            <person name="Mortazavi A."/>
        </authorList>
    </citation>
    <scope>NUCLEOTIDE SEQUENCE [LARGE SCALE GENOMIC DNA]</scope>
    <source>
        <strain evidence="7 8">ALL</strain>
    </source>
</reference>
<feature type="transmembrane region" description="Helical" evidence="5">
    <location>
        <begin position="173"/>
        <end position="189"/>
    </location>
</feature>
<organism evidence="7 8">
    <name type="scientific">Steinernema carpocapsae</name>
    <name type="common">Entomopathogenic nematode</name>
    <dbReference type="NCBI Taxonomy" id="34508"/>
    <lineage>
        <taxon>Eukaryota</taxon>
        <taxon>Metazoa</taxon>
        <taxon>Ecdysozoa</taxon>
        <taxon>Nematoda</taxon>
        <taxon>Chromadorea</taxon>
        <taxon>Rhabditida</taxon>
        <taxon>Tylenchina</taxon>
        <taxon>Panagrolaimomorpha</taxon>
        <taxon>Strongyloidoidea</taxon>
        <taxon>Steinernematidae</taxon>
        <taxon>Steinernema</taxon>
    </lineage>
</organism>
<dbReference type="Pfam" id="PF07690">
    <property type="entry name" value="MFS_1"/>
    <property type="match status" value="1"/>
</dbReference>
<dbReference type="PANTHER" id="PTHR11662">
    <property type="entry name" value="SOLUTE CARRIER FAMILY 17"/>
    <property type="match status" value="1"/>
</dbReference>
<dbReference type="Proteomes" id="UP000298663">
    <property type="component" value="Unassembled WGS sequence"/>
</dbReference>
<name>A0A4U5MRN1_STECR</name>
<gene>
    <name evidence="7" type="ORF">L596_019790</name>
</gene>
<proteinExistence type="predicted"/>
<feature type="domain" description="Major facilitator superfamily (MFS) profile" evidence="6">
    <location>
        <begin position="74"/>
        <end position="514"/>
    </location>
</feature>
<feature type="transmembrane region" description="Helical" evidence="5">
    <location>
        <begin position="236"/>
        <end position="256"/>
    </location>
</feature>
<dbReference type="PANTHER" id="PTHR11662:SF405">
    <property type="entry name" value="PROTEIN CBG12249"/>
    <property type="match status" value="1"/>
</dbReference>
<dbReference type="InterPro" id="IPR020846">
    <property type="entry name" value="MFS_dom"/>
</dbReference>
<evidence type="ECO:0000256" key="3">
    <source>
        <dbReference type="ARBA" id="ARBA00022989"/>
    </source>
</evidence>
<dbReference type="InterPro" id="IPR050382">
    <property type="entry name" value="MFS_Na/Anion_cotransporter"/>
</dbReference>
<keyword evidence="8" id="KW-1185">Reference proteome</keyword>
<dbReference type="Gene3D" id="1.20.1250.20">
    <property type="entry name" value="MFS general substrate transporter like domains"/>
    <property type="match status" value="2"/>
</dbReference>
<evidence type="ECO:0000256" key="4">
    <source>
        <dbReference type="ARBA" id="ARBA00023136"/>
    </source>
</evidence>
<dbReference type="InterPro" id="IPR011701">
    <property type="entry name" value="MFS"/>
</dbReference>
<dbReference type="OrthoDB" id="2985014at2759"/>
<dbReference type="STRING" id="34508.A0A4U5MRN1"/>
<evidence type="ECO:0000313" key="8">
    <source>
        <dbReference type="Proteomes" id="UP000298663"/>
    </source>
</evidence>